<keyword evidence="16" id="KW-1185">Reference proteome</keyword>
<dbReference type="GO" id="GO:0008270">
    <property type="term" value="F:zinc ion binding"/>
    <property type="evidence" value="ECO:0007669"/>
    <property type="project" value="UniProtKB-KW"/>
</dbReference>
<evidence type="ECO:0000256" key="4">
    <source>
        <dbReference type="ARBA" id="ARBA00022771"/>
    </source>
</evidence>
<proteinExistence type="inferred from homology"/>
<evidence type="ECO:0000313" key="15">
    <source>
        <dbReference type="EnsemblMetazoa" id="XP_008215361"/>
    </source>
</evidence>
<keyword evidence="5" id="KW-0862">Zinc</keyword>
<evidence type="ECO:0000256" key="6">
    <source>
        <dbReference type="ARBA" id="ARBA00023015"/>
    </source>
</evidence>
<organism evidence="15 16">
    <name type="scientific">Nasonia vitripennis</name>
    <name type="common">Parasitic wasp</name>
    <dbReference type="NCBI Taxonomy" id="7425"/>
    <lineage>
        <taxon>Eukaryota</taxon>
        <taxon>Metazoa</taxon>
        <taxon>Ecdysozoa</taxon>
        <taxon>Arthropoda</taxon>
        <taxon>Hexapoda</taxon>
        <taxon>Insecta</taxon>
        <taxon>Pterygota</taxon>
        <taxon>Neoptera</taxon>
        <taxon>Endopterygota</taxon>
        <taxon>Hymenoptera</taxon>
        <taxon>Apocrita</taxon>
        <taxon>Proctotrupomorpha</taxon>
        <taxon>Chalcidoidea</taxon>
        <taxon>Pteromalidae</taxon>
        <taxon>Pteromalinae</taxon>
        <taxon>Nasonia</taxon>
    </lineage>
</organism>
<accession>A0A7M7HHE6</accession>
<dbReference type="GO" id="GO:0043565">
    <property type="term" value="F:sequence-specific DNA binding"/>
    <property type="evidence" value="ECO:0007669"/>
    <property type="project" value="InterPro"/>
</dbReference>
<dbReference type="SMART" id="SM00980">
    <property type="entry name" value="THAP"/>
    <property type="match status" value="1"/>
</dbReference>
<dbReference type="Proteomes" id="UP000002358">
    <property type="component" value="Chromosome 1"/>
</dbReference>
<evidence type="ECO:0000256" key="8">
    <source>
        <dbReference type="ARBA" id="ARBA00023125"/>
    </source>
</evidence>
<name>A0A7M7HHE6_NASVI</name>
<sequence length="212" mass="24424">MKCSVENCYNNKRFRFPSSDVKRKQWLDAIRRPNWKPKKGHGLCGEHFKKSDIITESYVGGKCKRYLLNLGYKLEKIHLSSKAIPSIFSWTPKNVKKVINIFEDEEDTESDSHVNSDLSTALAVDIKESSKPNNEPDKVVNHDESLNTSTINDSKGEKHKLQEHTYNKDSTCDENTQPHIPAPVTIEDLQTDTEALLYFTEMLEDYDRFIIS</sequence>
<evidence type="ECO:0000256" key="2">
    <source>
        <dbReference type="ARBA" id="ARBA00006177"/>
    </source>
</evidence>
<dbReference type="Pfam" id="PF05485">
    <property type="entry name" value="THAP"/>
    <property type="match status" value="1"/>
</dbReference>
<keyword evidence="11" id="KW-0131">Cell cycle</keyword>
<keyword evidence="7" id="KW-0175">Coiled coil</keyword>
<dbReference type="GO" id="GO:0005654">
    <property type="term" value="C:nucleoplasm"/>
    <property type="evidence" value="ECO:0007669"/>
    <property type="project" value="UniProtKB-SubCell"/>
</dbReference>
<evidence type="ECO:0000313" key="16">
    <source>
        <dbReference type="Proteomes" id="UP000002358"/>
    </source>
</evidence>
<feature type="compositionally biased region" description="Basic and acidic residues" evidence="13">
    <location>
        <begin position="154"/>
        <end position="171"/>
    </location>
</feature>
<dbReference type="InterPro" id="IPR026516">
    <property type="entry name" value="THAP1/10"/>
</dbReference>
<feature type="region of interest" description="Disordered" evidence="13">
    <location>
        <begin position="125"/>
        <end position="176"/>
    </location>
</feature>
<protein>
    <recommendedName>
        <fullName evidence="14">THAP-type domain-containing protein</fullName>
    </recommendedName>
</protein>
<dbReference type="EnsemblMetazoa" id="XM_008217139">
    <property type="protein sequence ID" value="XP_008215361"/>
    <property type="gene ID" value="LOC100122818"/>
</dbReference>
<evidence type="ECO:0000256" key="3">
    <source>
        <dbReference type="ARBA" id="ARBA00022723"/>
    </source>
</evidence>
<evidence type="ECO:0000256" key="10">
    <source>
        <dbReference type="ARBA" id="ARBA00023242"/>
    </source>
</evidence>
<dbReference type="AlphaFoldDB" id="A0A7M7HHE6"/>
<keyword evidence="3" id="KW-0479">Metal-binding</keyword>
<evidence type="ECO:0000256" key="5">
    <source>
        <dbReference type="ARBA" id="ARBA00022833"/>
    </source>
</evidence>
<evidence type="ECO:0000256" key="7">
    <source>
        <dbReference type="ARBA" id="ARBA00023054"/>
    </source>
</evidence>
<evidence type="ECO:0000259" key="14">
    <source>
        <dbReference type="PROSITE" id="PS50950"/>
    </source>
</evidence>
<comment type="similarity">
    <text evidence="2">Belongs to the THAP1 family.</text>
</comment>
<dbReference type="Gene3D" id="6.20.210.20">
    <property type="entry name" value="THAP domain"/>
    <property type="match status" value="1"/>
</dbReference>
<gene>
    <name evidence="15" type="primary">100122818</name>
</gene>
<dbReference type="InterPro" id="IPR006612">
    <property type="entry name" value="THAP_Znf"/>
</dbReference>
<keyword evidence="6" id="KW-0805">Transcription regulation</keyword>
<evidence type="ECO:0000256" key="1">
    <source>
        <dbReference type="ARBA" id="ARBA00004642"/>
    </source>
</evidence>
<keyword evidence="9" id="KW-0804">Transcription</keyword>
<keyword evidence="8 12" id="KW-0238">DNA-binding</keyword>
<evidence type="ECO:0000256" key="9">
    <source>
        <dbReference type="ARBA" id="ARBA00023163"/>
    </source>
</evidence>
<dbReference type="PANTHER" id="PTHR46600:SF1">
    <property type="entry name" value="THAP DOMAIN-CONTAINING PROTEIN 1"/>
    <property type="match status" value="1"/>
</dbReference>
<evidence type="ECO:0000256" key="11">
    <source>
        <dbReference type="ARBA" id="ARBA00023306"/>
    </source>
</evidence>
<dbReference type="InParanoid" id="A0A7M7HHE6"/>
<reference evidence="15" key="1">
    <citation type="submission" date="2021-01" db="UniProtKB">
        <authorList>
            <consortium name="EnsemblMetazoa"/>
        </authorList>
    </citation>
    <scope>IDENTIFICATION</scope>
</reference>
<dbReference type="PROSITE" id="PS50950">
    <property type="entry name" value="ZF_THAP"/>
    <property type="match status" value="1"/>
</dbReference>
<keyword evidence="10" id="KW-0539">Nucleus</keyword>
<dbReference type="OrthoDB" id="7549390at2759"/>
<dbReference type="PANTHER" id="PTHR46600">
    <property type="entry name" value="THAP DOMAIN-CONTAINING"/>
    <property type="match status" value="1"/>
</dbReference>
<keyword evidence="4 12" id="KW-0863">Zinc-finger</keyword>
<evidence type="ECO:0000256" key="12">
    <source>
        <dbReference type="PROSITE-ProRule" id="PRU00309"/>
    </source>
</evidence>
<feature type="compositionally biased region" description="Basic and acidic residues" evidence="13">
    <location>
        <begin position="125"/>
        <end position="145"/>
    </location>
</feature>
<comment type="subcellular location">
    <subcellularLocation>
        <location evidence="1">Nucleus</location>
        <location evidence="1">Nucleoplasm</location>
    </subcellularLocation>
</comment>
<evidence type="ECO:0000256" key="13">
    <source>
        <dbReference type="SAM" id="MobiDB-lite"/>
    </source>
</evidence>
<dbReference type="SUPFAM" id="SSF57716">
    <property type="entry name" value="Glucocorticoid receptor-like (DNA-binding domain)"/>
    <property type="match status" value="1"/>
</dbReference>
<dbReference type="InterPro" id="IPR038441">
    <property type="entry name" value="THAP_Znf_sf"/>
</dbReference>
<feature type="domain" description="THAP-type" evidence="14">
    <location>
        <begin position="1"/>
        <end position="88"/>
    </location>
</feature>